<evidence type="ECO:0000256" key="2">
    <source>
        <dbReference type="SAM" id="MobiDB-lite"/>
    </source>
</evidence>
<sequence>MEEITAYQNEINALTAANEQSEADIEQLSQEAGPAYEALGRKVYELIGLLPADLREQLTVEVAQVDDFASNITACKQDIERRGERIGQLEELIKAERERVERERKAEQAAQAEQDQSLGGRASEPEVSTDEAPRKCPVCGEAIYARYRFCPGCAGKVEELFPPVQPAIPPATHKECPKCHKQWDDEMNFCADCGVPLVVVRG</sequence>
<feature type="domain" description="DZANK-type" evidence="3">
    <location>
        <begin position="136"/>
        <end position="194"/>
    </location>
</feature>
<dbReference type="EMBL" id="DYUZ01000017">
    <property type="protein sequence ID" value="HJG37081.1"/>
    <property type="molecule type" value="Genomic_DNA"/>
</dbReference>
<dbReference type="Proteomes" id="UP000753256">
    <property type="component" value="Unassembled WGS sequence"/>
</dbReference>
<evidence type="ECO:0000313" key="4">
    <source>
        <dbReference type="EMBL" id="HJG37081.1"/>
    </source>
</evidence>
<feature type="region of interest" description="Disordered" evidence="2">
    <location>
        <begin position="103"/>
        <end position="133"/>
    </location>
</feature>
<dbReference type="RefSeq" id="WP_273189624.1">
    <property type="nucleotide sequence ID" value="NZ_DYUZ01000017.1"/>
</dbReference>
<gene>
    <name evidence="4" type="ORF">K8V70_04355</name>
</gene>
<evidence type="ECO:0000313" key="5">
    <source>
        <dbReference type="Proteomes" id="UP000753256"/>
    </source>
</evidence>
<keyword evidence="1" id="KW-0175">Coiled coil</keyword>
<evidence type="ECO:0000256" key="1">
    <source>
        <dbReference type="SAM" id="Coils"/>
    </source>
</evidence>
<dbReference type="InterPro" id="IPR025874">
    <property type="entry name" value="DZR"/>
</dbReference>
<protein>
    <submittedName>
        <fullName evidence="4">Zinc ribbon domain-containing protein</fullName>
    </submittedName>
</protein>
<reference evidence="4" key="2">
    <citation type="submission" date="2021-09" db="EMBL/GenBank/DDBJ databases">
        <authorList>
            <person name="Gilroy R."/>
        </authorList>
    </citation>
    <scope>NUCLEOTIDE SEQUENCE</scope>
    <source>
        <strain evidence="4">ChiHjej13B12-9602</strain>
    </source>
</reference>
<name>A0A921LTA9_9ACTN</name>
<organism evidence="4 5">
    <name type="scientific">Enorma phocaeensis</name>
    <dbReference type="NCBI Taxonomy" id="1871019"/>
    <lineage>
        <taxon>Bacteria</taxon>
        <taxon>Bacillati</taxon>
        <taxon>Actinomycetota</taxon>
        <taxon>Coriobacteriia</taxon>
        <taxon>Coriobacteriales</taxon>
        <taxon>Coriobacteriaceae</taxon>
        <taxon>Enorma</taxon>
    </lineage>
</organism>
<dbReference type="AlphaFoldDB" id="A0A921LTA9"/>
<comment type="caution">
    <text evidence="4">The sequence shown here is derived from an EMBL/GenBank/DDBJ whole genome shotgun (WGS) entry which is preliminary data.</text>
</comment>
<evidence type="ECO:0000259" key="3">
    <source>
        <dbReference type="Pfam" id="PF12773"/>
    </source>
</evidence>
<feature type="coiled-coil region" evidence="1">
    <location>
        <begin position="4"/>
        <end position="31"/>
    </location>
</feature>
<reference evidence="4" key="1">
    <citation type="journal article" date="2021" name="PeerJ">
        <title>Extensive microbial diversity within the chicken gut microbiome revealed by metagenomics and culture.</title>
        <authorList>
            <person name="Gilroy R."/>
            <person name="Ravi A."/>
            <person name="Getino M."/>
            <person name="Pursley I."/>
            <person name="Horton D.L."/>
            <person name="Alikhan N.F."/>
            <person name="Baker D."/>
            <person name="Gharbi K."/>
            <person name="Hall N."/>
            <person name="Watson M."/>
            <person name="Adriaenssens E.M."/>
            <person name="Foster-Nyarko E."/>
            <person name="Jarju S."/>
            <person name="Secka A."/>
            <person name="Antonio M."/>
            <person name="Oren A."/>
            <person name="Chaudhuri R.R."/>
            <person name="La Ragione R."/>
            <person name="Hildebrand F."/>
            <person name="Pallen M.J."/>
        </authorList>
    </citation>
    <scope>NUCLEOTIDE SEQUENCE</scope>
    <source>
        <strain evidence="4">ChiHjej13B12-9602</strain>
    </source>
</reference>
<proteinExistence type="predicted"/>
<dbReference type="Pfam" id="PF12773">
    <property type="entry name" value="DZR"/>
    <property type="match status" value="1"/>
</dbReference>
<accession>A0A921LTA9</accession>